<evidence type="ECO:0000259" key="4">
    <source>
        <dbReference type="Pfam" id="PF00849"/>
    </source>
</evidence>
<dbReference type="InterPro" id="IPR050188">
    <property type="entry name" value="RluA_PseudoU_synthase"/>
</dbReference>
<evidence type="ECO:0000313" key="6">
    <source>
        <dbReference type="Proteomes" id="UP000425178"/>
    </source>
</evidence>
<evidence type="ECO:0000313" key="5">
    <source>
        <dbReference type="EMBL" id="QGU05765.1"/>
    </source>
</evidence>
<dbReference type="Proteomes" id="UP000425178">
    <property type="component" value="Chromosome"/>
</dbReference>
<dbReference type="GO" id="GO:0009982">
    <property type="term" value="F:pseudouridine synthase activity"/>
    <property type="evidence" value="ECO:0007669"/>
    <property type="project" value="InterPro"/>
</dbReference>
<dbReference type="InterPro" id="IPR006145">
    <property type="entry name" value="PsdUridine_synth_RsuA/RluA"/>
</dbReference>
<dbReference type="PANTHER" id="PTHR21600:SF84">
    <property type="entry name" value="PSEUDOURIDINE SYNTHASE RSUA_RLUA-LIKE DOMAIN-CONTAINING PROTEIN"/>
    <property type="match status" value="1"/>
</dbReference>
<evidence type="ECO:0000256" key="3">
    <source>
        <dbReference type="ARBA" id="ARBA00033164"/>
    </source>
</evidence>
<dbReference type="GO" id="GO:0000455">
    <property type="term" value="P:enzyme-directed rRNA pseudouridine synthesis"/>
    <property type="evidence" value="ECO:0007669"/>
    <property type="project" value="TreeGrafter"/>
</dbReference>
<dbReference type="SUPFAM" id="SSF55120">
    <property type="entry name" value="Pseudouridine synthase"/>
    <property type="match status" value="1"/>
</dbReference>
<dbReference type="GO" id="GO:0003723">
    <property type="term" value="F:RNA binding"/>
    <property type="evidence" value="ECO:0007669"/>
    <property type="project" value="InterPro"/>
</dbReference>
<keyword evidence="5" id="KW-0413">Isomerase</keyword>
<dbReference type="InterPro" id="IPR020103">
    <property type="entry name" value="PsdUridine_synth_cat_dom_sf"/>
</dbReference>
<reference evidence="5 6" key="1">
    <citation type="journal article" date="2021" name="Int. J. Syst. Evol. Microbiol.">
        <title>Classification of three corynebacterial strains isolated from a small paddock in North Rhine-Westphalia: proposal of &lt;i&gt;Corynebacterium kalinowskii&lt;/i&gt; sp. nov., &lt;i&gt;Corynebacterium comes&lt;/i&gt; sp. nov. and &lt;i&gt;Corynebacterium occultum&lt;/i&gt; sp. nov.</title>
        <authorList>
            <person name="Schaffert L."/>
            <person name="Ruwe M."/>
            <person name="Milse J."/>
            <person name="Hanuschka K."/>
            <person name="Ortseifen V."/>
            <person name="Droste J."/>
            <person name="Brandt D."/>
            <person name="Schl L."/>
            <person name="Kutter Y."/>
            <person name="Vinke S."/>
            <person name="Vieh P."/>
            <person name="Jacob L."/>
            <person name="L N.C."/>
            <person name="Schulte-Berndt E."/>
            <person name="Hain C."/>
            <person name="Linder M."/>
            <person name="Schmidt P."/>
            <person name="Wollenschl L."/>
            <person name="Luttermann T."/>
            <person name="Thieme E."/>
            <person name="Hassa J."/>
            <person name="Haak M."/>
            <person name="Wittchen M."/>
            <person name="Mentz A."/>
            <person name="Persicke M."/>
            <person name="Busche T."/>
            <person name="R C."/>
        </authorList>
    </citation>
    <scope>NUCLEOTIDE SEQUENCE [LARGE SCALE GENOMIC DNA]</scope>
    <source>
        <strain evidence="5 6">2019</strain>
    </source>
</reference>
<dbReference type="KEGG" id="ccoe:CETAM_12670"/>
<dbReference type="AlphaFoldDB" id="A0A6B8W2V0"/>
<dbReference type="EMBL" id="CP046453">
    <property type="protein sequence ID" value="QGU05765.1"/>
    <property type="molecule type" value="Genomic_DNA"/>
</dbReference>
<dbReference type="PANTHER" id="PTHR21600">
    <property type="entry name" value="MITOCHONDRIAL RNA PSEUDOURIDINE SYNTHASE"/>
    <property type="match status" value="1"/>
</dbReference>
<organism evidence="5 6">
    <name type="scientific">Corynebacterium comes</name>
    <dbReference type="NCBI Taxonomy" id="2675218"/>
    <lineage>
        <taxon>Bacteria</taxon>
        <taxon>Bacillati</taxon>
        <taxon>Actinomycetota</taxon>
        <taxon>Actinomycetes</taxon>
        <taxon>Mycobacteriales</taxon>
        <taxon>Corynebacteriaceae</taxon>
        <taxon>Corynebacterium</taxon>
    </lineage>
</organism>
<gene>
    <name evidence="5" type="primary">rluA2</name>
    <name evidence="5" type="ORF">CETAM_12670</name>
</gene>
<name>A0A6B8W2V0_9CORY</name>
<feature type="domain" description="Pseudouridine synthase RsuA/RluA-like" evidence="4">
    <location>
        <begin position="124"/>
        <end position="284"/>
    </location>
</feature>
<dbReference type="GO" id="GO:0140098">
    <property type="term" value="F:catalytic activity, acting on RNA"/>
    <property type="evidence" value="ECO:0007669"/>
    <property type="project" value="UniProtKB-ARBA"/>
</dbReference>
<dbReference type="Gene3D" id="3.30.2350.10">
    <property type="entry name" value="Pseudouridine synthase"/>
    <property type="match status" value="1"/>
</dbReference>
<dbReference type="RefSeq" id="WP_407923935.1">
    <property type="nucleotide sequence ID" value="NZ_CP046453.1"/>
</dbReference>
<evidence type="ECO:0000256" key="2">
    <source>
        <dbReference type="ARBA" id="ARBA00031870"/>
    </source>
</evidence>
<dbReference type="Pfam" id="PF00849">
    <property type="entry name" value="PseudoU_synth_2"/>
    <property type="match status" value="1"/>
</dbReference>
<protein>
    <recommendedName>
        <fullName evidence="2">RNA pseudouridylate synthase</fullName>
    </recommendedName>
    <alternativeName>
        <fullName evidence="3">RNA-uridine isomerase</fullName>
    </alternativeName>
</protein>
<evidence type="ECO:0000256" key="1">
    <source>
        <dbReference type="ARBA" id="ARBA00000073"/>
    </source>
</evidence>
<comment type="catalytic activity">
    <reaction evidence="1">
        <text>a uridine in RNA = a pseudouridine in RNA</text>
        <dbReference type="Rhea" id="RHEA:48348"/>
        <dbReference type="Rhea" id="RHEA-COMP:12068"/>
        <dbReference type="Rhea" id="RHEA-COMP:12069"/>
        <dbReference type="ChEBI" id="CHEBI:65314"/>
        <dbReference type="ChEBI" id="CHEBI:65315"/>
    </reaction>
</comment>
<keyword evidence="6" id="KW-1185">Reference proteome</keyword>
<accession>A0A6B8W2V0</accession>
<sequence length="343" mass="38802">MAWLRRASKFMNDRLVQNSRGQRSPLPVRDGLTATRARLPEDFAEISVGEFVGHLIATQRHRHPLDDAAALHARFAAQQVVDRRGRPFSFTSPVSPGEDVFFYRMPAPETPVPYEIGILHRDDDLLVADKPPFLATMPRGKHITETLTVRLRRALDAPELVPAHRLDRITSGVLLCTLRREVRGAYQQLFAERLVEKTYEAIAAHDPSLRPGTLWRSRMEKVPGEIQGRIVEGEPNASTLLLEVVPLTPAEHSALESVHGPLPRQARYVLQPETGRTHQLRLHMWAAGVPILGDNIYPRIHTEEEEDMTRPLHLVSTGLAFDDPLTGERREFTVPRRLFHGSF</sequence>
<proteinExistence type="predicted"/>